<dbReference type="Proteomes" id="UP000613452">
    <property type="component" value="Unassembled WGS sequence"/>
</dbReference>
<dbReference type="EMBL" id="JAEFBZ010000007">
    <property type="protein sequence ID" value="MBK1611707.1"/>
    <property type="molecule type" value="Genomic_DNA"/>
</dbReference>
<dbReference type="AlphaFoldDB" id="A0ABD4LM48"/>
<reference evidence="1 2" key="1">
    <citation type="submission" date="2020-12" db="EMBL/GenBank/DDBJ databases">
        <title>Genome assembly for a thermostable protease producing Bacillus cereus MAKP1 strain isolated from chicken gut.</title>
        <authorList>
            <person name="Malaviya A."/>
        </authorList>
    </citation>
    <scope>NUCLEOTIDE SEQUENCE [LARGE SCALE GENOMIC DNA]</scope>
    <source>
        <strain evidence="1 2">MAKP1</strain>
    </source>
</reference>
<protein>
    <submittedName>
        <fullName evidence="1">Uncharacterized protein</fullName>
    </submittedName>
</protein>
<organism evidence="1 2">
    <name type="scientific">Bacillus cereus</name>
    <dbReference type="NCBI Taxonomy" id="1396"/>
    <lineage>
        <taxon>Bacteria</taxon>
        <taxon>Bacillati</taxon>
        <taxon>Bacillota</taxon>
        <taxon>Bacilli</taxon>
        <taxon>Bacillales</taxon>
        <taxon>Bacillaceae</taxon>
        <taxon>Bacillus</taxon>
        <taxon>Bacillus cereus group</taxon>
    </lineage>
</organism>
<dbReference type="RefSeq" id="WP_200152547.1">
    <property type="nucleotide sequence ID" value="NZ_JAEFBZ010000007.1"/>
</dbReference>
<name>A0ABD4LM48_BACCE</name>
<accession>A0ABD4LM48</accession>
<gene>
    <name evidence="1" type="ORF">JCR31_28100</name>
</gene>
<sequence length="134" mass="16038">MLVPEILEEQEVIIELARKWRKKRISMASIIEALVSDKPWKEKRSDDDYMKARDIYKQYNSHWRDNVLKAIMMDCYRKENDIKEGQIVTNGFVVGFADSFDLNQRIFFLYSSKDRKFTLGKFKIDEFVKVGSRR</sequence>
<evidence type="ECO:0000313" key="2">
    <source>
        <dbReference type="Proteomes" id="UP000613452"/>
    </source>
</evidence>
<evidence type="ECO:0000313" key="1">
    <source>
        <dbReference type="EMBL" id="MBK1611707.1"/>
    </source>
</evidence>
<comment type="caution">
    <text evidence="1">The sequence shown here is derived from an EMBL/GenBank/DDBJ whole genome shotgun (WGS) entry which is preliminary data.</text>
</comment>
<proteinExistence type="predicted"/>